<evidence type="ECO:0000313" key="3">
    <source>
        <dbReference type="Proteomes" id="UP000289152"/>
    </source>
</evidence>
<reference evidence="2 3" key="1">
    <citation type="submission" date="2016-06" db="EMBL/GenBank/DDBJ databases">
        <title>Evolution of pathogenesis and genome organization in the Tremellales.</title>
        <authorList>
            <person name="Cuomo C."/>
            <person name="Litvintseva A."/>
            <person name="Heitman J."/>
            <person name="Chen Y."/>
            <person name="Sun S."/>
            <person name="Springer D."/>
            <person name="Dromer F."/>
            <person name="Young S."/>
            <person name="Zeng Q."/>
            <person name="Chapman S."/>
            <person name="Gujja S."/>
            <person name="Saif S."/>
            <person name="Birren B."/>
        </authorList>
    </citation>
    <scope>NUCLEOTIDE SEQUENCE [LARGE SCALE GENOMIC DNA]</scope>
    <source>
        <strain evidence="2 3">ATCC 28783</strain>
    </source>
</reference>
<organism evidence="2 3">
    <name type="scientific">Tremella mesenterica</name>
    <name type="common">Jelly fungus</name>
    <dbReference type="NCBI Taxonomy" id="5217"/>
    <lineage>
        <taxon>Eukaryota</taxon>
        <taxon>Fungi</taxon>
        <taxon>Dikarya</taxon>
        <taxon>Basidiomycota</taxon>
        <taxon>Agaricomycotina</taxon>
        <taxon>Tremellomycetes</taxon>
        <taxon>Tremellales</taxon>
        <taxon>Tremellaceae</taxon>
        <taxon>Tremella</taxon>
    </lineage>
</organism>
<keyword evidence="3" id="KW-1185">Reference proteome</keyword>
<feature type="region of interest" description="Disordered" evidence="1">
    <location>
        <begin position="1"/>
        <end position="53"/>
    </location>
</feature>
<gene>
    <name evidence="2" type="ORF">M231_04957</name>
</gene>
<sequence>MTKSIETSFTFTDIPDHPLEDSSRNSVDSLKAQPKTDGMTGAATLSGPEETQENQEVIRIHISNLEPGPLLLEFEDDKYDDKTGYFTVRLERTGQGEGTGTQTLYVTEACQHPFFTILGGGWDSVAKPGEVVPSVCPIKGCSKYPGLVETINGVDHRTCLQHASGPDTISTQWPTKVEMKRYFKGQAELSTFCNDGFEIDSF</sequence>
<feature type="compositionally biased region" description="Basic and acidic residues" evidence="1">
    <location>
        <begin position="14"/>
        <end position="23"/>
    </location>
</feature>
<dbReference type="AlphaFoldDB" id="A0A4Q1BJB6"/>
<dbReference type="Proteomes" id="UP000289152">
    <property type="component" value="Unassembled WGS sequence"/>
</dbReference>
<protein>
    <submittedName>
        <fullName evidence="2">Uncharacterized protein</fullName>
    </submittedName>
</protein>
<proteinExistence type="predicted"/>
<name>A0A4Q1BJB6_TREME</name>
<evidence type="ECO:0000256" key="1">
    <source>
        <dbReference type="SAM" id="MobiDB-lite"/>
    </source>
</evidence>
<evidence type="ECO:0000313" key="2">
    <source>
        <dbReference type="EMBL" id="RXK37801.1"/>
    </source>
</evidence>
<dbReference type="InParanoid" id="A0A4Q1BJB6"/>
<comment type="caution">
    <text evidence="2">The sequence shown here is derived from an EMBL/GenBank/DDBJ whole genome shotgun (WGS) entry which is preliminary data.</text>
</comment>
<feature type="compositionally biased region" description="Polar residues" evidence="1">
    <location>
        <begin position="1"/>
        <end position="11"/>
    </location>
</feature>
<accession>A0A4Q1BJB6</accession>
<dbReference type="VEuPathDB" id="FungiDB:TREMEDRAFT_58433"/>
<dbReference type="EMBL" id="SDIL01000060">
    <property type="protein sequence ID" value="RXK37801.1"/>
    <property type="molecule type" value="Genomic_DNA"/>
</dbReference>